<dbReference type="EMBL" id="CP165626">
    <property type="protein sequence ID" value="XDU98413.1"/>
    <property type="molecule type" value="Genomic_DNA"/>
</dbReference>
<protein>
    <submittedName>
        <fullName evidence="1">Uncharacterized protein</fullName>
    </submittedName>
</protein>
<name>A0AB39WCN6_9FLAO</name>
<dbReference type="AlphaFoldDB" id="A0AB39WCN6"/>
<gene>
    <name evidence="1" type="ORF">AB3G39_14780</name>
</gene>
<dbReference type="RefSeq" id="WP_369769451.1">
    <property type="nucleotide sequence ID" value="NZ_CP165626.1"/>
</dbReference>
<reference evidence="1" key="1">
    <citation type="submission" date="2024-07" db="EMBL/GenBank/DDBJ databases">
        <authorList>
            <person name="Biller S.J."/>
        </authorList>
    </citation>
    <scope>NUCLEOTIDE SEQUENCE</scope>
    <source>
        <strain evidence="1">WC2416</strain>
    </source>
</reference>
<accession>A0AB39WCN6</accession>
<organism evidence="1">
    <name type="scientific">Flavobacterium sp. WC2416</name>
    <dbReference type="NCBI Taxonomy" id="3234141"/>
    <lineage>
        <taxon>Bacteria</taxon>
        <taxon>Pseudomonadati</taxon>
        <taxon>Bacteroidota</taxon>
        <taxon>Flavobacteriia</taxon>
        <taxon>Flavobacteriales</taxon>
        <taxon>Flavobacteriaceae</taxon>
        <taxon>Flavobacterium</taxon>
    </lineage>
</organism>
<proteinExistence type="predicted"/>
<sequence>MIKINIGADEIILWLRKNNKAVGKTTQDLGAKILVLVQSLGGKKISELQCRWERTIGAEGIDKLDLPKTATQYSIKTTEIGKLYEQLSKW</sequence>
<evidence type="ECO:0000313" key="1">
    <source>
        <dbReference type="EMBL" id="XDU98413.1"/>
    </source>
</evidence>